<reference evidence="1 2" key="1">
    <citation type="journal article" date="2016" name="Mol. Biol. Evol.">
        <title>Comparative Genomics of Early-Diverging Mushroom-Forming Fungi Provides Insights into the Origins of Lignocellulose Decay Capabilities.</title>
        <authorList>
            <person name="Nagy L.G."/>
            <person name="Riley R."/>
            <person name="Tritt A."/>
            <person name="Adam C."/>
            <person name="Daum C."/>
            <person name="Floudas D."/>
            <person name="Sun H."/>
            <person name="Yadav J.S."/>
            <person name="Pangilinan J."/>
            <person name="Larsson K.H."/>
            <person name="Matsuura K."/>
            <person name="Barry K."/>
            <person name="Labutti K."/>
            <person name="Kuo R."/>
            <person name="Ohm R.A."/>
            <person name="Bhattacharya S.S."/>
            <person name="Shirouzu T."/>
            <person name="Yoshinaga Y."/>
            <person name="Martin F.M."/>
            <person name="Grigoriev I.V."/>
            <person name="Hibbett D.S."/>
        </authorList>
    </citation>
    <scope>NUCLEOTIDE SEQUENCE [LARGE SCALE GENOMIC DNA]</scope>
    <source>
        <strain evidence="1 2">CBS 109695</strain>
    </source>
</reference>
<accession>A0A167V8I7</accession>
<sequence>MAMCRVAPDQSVPGPIFTCAGGFEPVVRRRNIRTFGFILFITRYATTFVAALQITGRVLQDLVAVLAHSGKRICMAVLEVVGFNFDNEKGTRTIVPLKGLKVLANKIKISGQIIDLSASASSSSWVWTKDYVALNASPRDNKLTHHQFVIQVPSCLAHPLAPTIAAKSVSNFQLDASCYPT</sequence>
<dbReference type="STRING" id="436010.A0A167V8I7"/>
<dbReference type="Proteomes" id="UP000076532">
    <property type="component" value="Unassembled WGS sequence"/>
</dbReference>
<keyword evidence="2" id="KW-1185">Reference proteome</keyword>
<organism evidence="1 2">
    <name type="scientific">Athelia psychrophila</name>
    <dbReference type="NCBI Taxonomy" id="1759441"/>
    <lineage>
        <taxon>Eukaryota</taxon>
        <taxon>Fungi</taxon>
        <taxon>Dikarya</taxon>
        <taxon>Basidiomycota</taxon>
        <taxon>Agaricomycotina</taxon>
        <taxon>Agaricomycetes</taxon>
        <taxon>Agaricomycetidae</taxon>
        <taxon>Atheliales</taxon>
        <taxon>Atheliaceae</taxon>
        <taxon>Athelia</taxon>
    </lineage>
</organism>
<proteinExistence type="predicted"/>
<dbReference type="OrthoDB" id="3048541at2759"/>
<evidence type="ECO:0000313" key="2">
    <source>
        <dbReference type="Proteomes" id="UP000076532"/>
    </source>
</evidence>
<dbReference type="AlphaFoldDB" id="A0A167V8I7"/>
<evidence type="ECO:0000313" key="1">
    <source>
        <dbReference type="EMBL" id="KZP04749.1"/>
    </source>
</evidence>
<protein>
    <submittedName>
        <fullName evidence="1">Uncharacterized protein</fullName>
    </submittedName>
</protein>
<gene>
    <name evidence="1" type="ORF">FIBSPDRAFT_904039</name>
</gene>
<dbReference type="EMBL" id="KV417891">
    <property type="protein sequence ID" value="KZP04749.1"/>
    <property type="molecule type" value="Genomic_DNA"/>
</dbReference>
<name>A0A167V8I7_9AGAM</name>